<dbReference type="Gene3D" id="1.10.2000.10">
    <property type="entry name" value="Frizzled cysteine-rich domain"/>
    <property type="match status" value="1"/>
</dbReference>
<evidence type="ECO:0000256" key="2">
    <source>
        <dbReference type="ARBA" id="ARBA00008077"/>
    </source>
</evidence>
<protein>
    <submittedName>
        <fullName evidence="16">Frizzled-4</fullName>
    </submittedName>
</protein>
<dbReference type="AlphaFoldDB" id="A0A183SRI3"/>
<feature type="transmembrane region" description="Helical" evidence="10">
    <location>
        <begin position="333"/>
        <end position="350"/>
    </location>
</feature>
<keyword evidence="5 10" id="KW-1133">Transmembrane helix</keyword>
<evidence type="ECO:0000256" key="4">
    <source>
        <dbReference type="ARBA" id="ARBA00022692"/>
    </source>
</evidence>
<reference evidence="16" key="1">
    <citation type="submission" date="2016-06" db="UniProtKB">
        <authorList>
            <consortium name="WormBaseParasite"/>
        </authorList>
    </citation>
    <scope>IDENTIFICATION</scope>
</reference>
<keyword evidence="7 9" id="KW-1015">Disulfide bond</keyword>
<evidence type="ECO:0000259" key="12">
    <source>
        <dbReference type="PROSITE" id="PS50038"/>
    </source>
</evidence>
<evidence type="ECO:0000256" key="8">
    <source>
        <dbReference type="ARBA" id="ARBA00023170"/>
    </source>
</evidence>
<comment type="similarity">
    <text evidence="2">Belongs to the G-protein coupled receptor Fz/Smo family.</text>
</comment>
<sequence>MRRYALVLQLCSIFWLPLCHANPPPELQNPDNFLTSQVRLLGAIAHSASEEGAEVQRSAMLKCLPISESVCSGLLYNHTSMPNGVGLSTQREAARRIADYQPLISIGCSQYLQFFLCTIYFPMCSTNLPTPVTLRPCRGFCLHVKQRCEPVMQTFSFPWPPDLDCALLPDDNGDELCIQPQTVDPTDNEILSAKTSQPSERLPNCLQSQDAACLPSCCTSMLYSNKAKRLADAWLLACGLLGLICGLLTLATYAAESSRFVYPDRIMIFLAICLLMQSAALLMQPLLGRGQPVCAGSGGTFLPNVTLSQQEWGRLACFLQAALLYYSISARQVWWILLSVAWFLSAFRGWAPEAFLSFAKGFHLCAWLLPLLPALCILLPASPQPHLLFAFNELTGVCCLGNAGRRMHFVLLPELASLVIGASLSAAAFTTLRRLRQQLRIAGRAKRPLFQCHLVSHLVTGRNSHRLSQHLTRMASSVGAYVLLMLLVSLCDLYHFAGAANWRKSQLVMAQRPECCRLANGSGTEAETAKCNNGLILPEPAVELLRLALSQTVALVIGLYIWGNGKTWRWCLTRWWNCARLRGPSSLKEAHGSTYLNSTCGTLQQGFGEFSI</sequence>
<comment type="caution">
    <text evidence="9">Lacks conserved residue(s) required for the propagation of feature annotation.</text>
</comment>
<dbReference type="Gene3D" id="1.20.1070.10">
    <property type="entry name" value="Rhodopsin 7-helix transmembrane proteins"/>
    <property type="match status" value="1"/>
</dbReference>
<feature type="disulfide bond" evidence="9">
    <location>
        <begin position="141"/>
        <end position="165"/>
    </location>
</feature>
<dbReference type="InterPro" id="IPR000539">
    <property type="entry name" value="Frizzled/Smoothened_7TM"/>
</dbReference>
<dbReference type="GO" id="GO:0004888">
    <property type="term" value="F:transmembrane signaling receptor activity"/>
    <property type="evidence" value="ECO:0007669"/>
    <property type="project" value="InterPro"/>
</dbReference>
<dbReference type="InterPro" id="IPR036790">
    <property type="entry name" value="Frizzled_dom_sf"/>
</dbReference>
<dbReference type="Pfam" id="PF01534">
    <property type="entry name" value="Frizzled"/>
    <property type="match status" value="1"/>
</dbReference>
<evidence type="ECO:0000256" key="11">
    <source>
        <dbReference type="SAM" id="SignalP"/>
    </source>
</evidence>
<feature type="signal peptide" evidence="11">
    <location>
        <begin position="1"/>
        <end position="21"/>
    </location>
</feature>
<dbReference type="PRINTS" id="PR00489">
    <property type="entry name" value="FRIZZLED"/>
</dbReference>
<dbReference type="WBParaSite" id="SSLN_0000704501-mRNA-1">
    <property type="protein sequence ID" value="SSLN_0000704501-mRNA-1"/>
    <property type="gene ID" value="SSLN_0000704501"/>
</dbReference>
<evidence type="ECO:0000256" key="5">
    <source>
        <dbReference type="ARBA" id="ARBA00022989"/>
    </source>
</evidence>
<evidence type="ECO:0000256" key="10">
    <source>
        <dbReference type="SAM" id="Phobius"/>
    </source>
</evidence>
<feature type="domain" description="FZ" evidence="12">
    <location>
        <begin position="58"/>
        <end position="180"/>
    </location>
</feature>
<feature type="transmembrane region" description="Helical" evidence="10">
    <location>
        <begin position="544"/>
        <end position="562"/>
    </location>
</feature>
<evidence type="ECO:0000259" key="13">
    <source>
        <dbReference type="PROSITE" id="PS50261"/>
    </source>
</evidence>
<dbReference type="OrthoDB" id="5959102at2759"/>
<feature type="transmembrane region" description="Helical" evidence="10">
    <location>
        <begin position="233"/>
        <end position="254"/>
    </location>
</feature>
<dbReference type="STRING" id="70667.A0A183SRI3"/>
<feature type="transmembrane region" description="Helical" evidence="10">
    <location>
        <begin position="266"/>
        <end position="283"/>
    </location>
</feature>
<evidence type="ECO:0000256" key="9">
    <source>
        <dbReference type="PROSITE-ProRule" id="PRU00090"/>
    </source>
</evidence>
<keyword evidence="6 10" id="KW-0472">Membrane</keyword>
<keyword evidence="4 10" id="KW-0812">Transmembrane</keyword>
<feature type="disulfide bond" evidence="9">
    <location>
        <begin position="71"/>
        <end position="117"/>
    </location>
</feature>
<feature type="domain" description="G-protein coupled receptors family 2 profile 2" evidence="13">
    <location>
        <begin position="228"/>
        <end position="437"/>
    </location>
</feature>
<evidence type="ECO:0000256" key="3">
    <source>
        <dbReference type="ARBA" id="ARBA00022473"/>
    </source>
</evidence>
<feature type="disulfide bond" evidence="9">
    <location>
        <begin position="63"/>
        <end position="124"/>
    </location>
</feature>
<dbReference type="Proteomes" id="UP000275846">
    <property type="component" value="Unassembled WGS sequence"/>
</dbReference>
<keyword evidence="15" id="KW-1185">Reference proteome</keyword>
<evidence type="ECO:0000256" key="7">
    <source>
        <dbReference type="ARBA" id="ARBA00023157"/>
    </source>
</evidence>
<evidence type="ECO:0000313" key="14">
    <source>
        <dbReference type="EMBL" id="VDL93216.1"/>
    </source>
</evidence>
<dbReference type="GO" id="GO:0005615">
    <property type="term" value="C:extracellular space"/>
    <property type="evidence" value="ECO:0007669"/>
    <property type="project" value="TreeGrafter"/>
</dbReference>
<feature type="transmembrane region" description="Helical" evidence="10">
    <location>
        <begin position="415"/>
        <end position="432"/>
    </location>
</feature>
<evidence type="ECO:0000313" key="15">
    <source>
        <dbReference type="Proteomes" id="UP000275846"/>
    </source>
</evidence>
<keyword evidence="3" id="KW-0217">Developmental protein</keyword>
<evidence type="ECO:0000256" key="1">
    <source>
        <dbReference type="ARBA" id="ARBA00004141"/>
    </source>
</evidence>
<gene>
    <name evidence="14" type="ORF">SSLN_LOCUS6831</name>
</gene>
<comment type="subcellular location">
    <subcellularLocation>
        <location evidence="1">Membrane</location>
        <topology evidence="1">Multi-pass membrane protein</topology>
    </subcellularLocation>
</comment>
<dbReference type="GO" id="GO:0017147">
    <property type="term" value="F:Wnt-protein binding"/>
    <property type="evidence" value="ECO:0007669"/>
    <property type="project" value="TreeGrafter"/>
</dbReference>
<dbReference type="Pfam" id="PF01392">
    <property type="entry name" value="Fz"/>
    <property type="match status" value="1"/>
</dbReference>
<dbReference type="SUPFAM" id="SSF63501">
    <property type="entry name" value="Frizzled cysteine-rich domain"/>
    <property type="match status" value="1"/>
</dbReference>
<dbReference type="GO" id="GO:0016020">
    <property type="term" value="C:membrane"/>
    <property type="evidence" value="ECO:0007669"/>
    <property type="project" value="UniProtKB-SubCell"/>
</dbReference>
<dbReference type="InterPro" id="IPR015526">
    <property type="entry name" value="Frizzled/SFRP"/>
</dbReference>
<evidence type="ECO:0000313" key="16">
    <source>
        <dbReference type="WBParaSite" id="SSLN_0000704501-mRNA-1"/>
    </source>
</evidence>
<dbReference type="PROSITE" id="PS50261">
    <property type="entry name" value="G_PROTEIN_RECEP_F2_4"/>
    <property type="match status" value="1"/>
</dbReference>
<organism evidence="16">
    <name type="scientific">Schistocephalus solidus</name>
    <name type="common">Tapeworm</name>
    <dbReference type="NCBI Taxonomy" id="70667"/>
    <lineage>
        <taxon>Eukaryota</taxon>
        <taxon>Metazoa</taxon>
        <taxon>Spiralia</taxon>
        <taxon>Lophotrochozoa</taxon>
        <taxon>Platyhelminthes</taxon>
        <taxon>Cestoda</taxon>
        <taxon>Eucestoda</taxon>
        <taxon>Diphyllobothriidea</taxon>
        <taxon>Diphyllobothriidae</taxon>
        <taxon>Schistocephalus</taxon>
    </lineage>
</organism>
<accession>A0A183SRI3</accession>
<dbReference type="PROSITE" id="PS50038">
    <property type="entry name" value="FZ"/>
    <property type="match status" value="1"/>
</dbReference>
<dbReference type="SMART" id="SM01330">
    <property type="entry name" value="Frizzled"/>
    <property type="match status" value="1"/>
</dbReference>
<reference evidence="14 15" key="2">
    <citation type="submission" date="2018-11" db="EMBL/GenBank/DDBJ databases">
        <authorList>
            <consortium name="Pathogen Informatics"/>
        </authorList>
    </citation>
    <scope>NUCLEOTIDE SEQUENCE [LARGE SCALE GENOMIC DNA]</scope>
    <source>
        <strain evidence="14 15">NST_G2</strain>
    </source>
</reference>
<name>A0A183SRI3_SCHSO</name>
<evidence type="ECO:0000256" key="6">
    <source>
        <dbReference type="ARBA" id="ARBA00023136"/>
    </source>
</evidence>
<dbReference type="InterPro" id="IPR020067">
    <property type="entry name" value="Frizzled_dom"/>
</dbReference>
<dbReference type="GO" id="GO:0035567">
    <property type="term" value="P:non-canonical Wnt signaling pathway"/>
    <property type="evidence" value="ECO:0007669"/>
    <property type="project" value="TreeGrafter"/>
</dbReference>
<keyword evidence="8" id="KW-0675">Receptor</keyword>
<dbReference type="SMART" id="SM00063">
    <property type="entry name" value="FRI"/>
    <property type="match status" value="1"/>
</dbReference>
<dbReference type="EMBL" id="UYSU01033869">
    <property type="protein sequence ID" value="VDL93216.1"/>
    <property type="molecule type" value="Genomic_DNA"/>
</dbReference>
<feature type="chain" id="PRO_5043141288" evidence="11">
    <location>
        <begin position="22"/>
        <end position="612"/>
    </location>
</feature>
<proteinExistence type="inferred from homology"/>
<feature type="transmembrane region" description="Helical" evidence="10">
    <location>
        <begin position="478"/>
        <end position="497"/>
    </location>
</feature>
<dbReference type="GO" id="GO:0060070">
    <property type="term" value="P:canonical Wnt signaling pathway"/>
    <property type="evidence" value="ECO:0007669"/>
    <property type="project" value="TreeGrafter"/>
</dbReference>
<dbReference type="PANTHER" id="PTHR11309:SF142">
    <property type="entry name" value="FRIZZLED-3"/>
    <property type="match status" value="1"/>
</dbReference>
<dbReference type="InterPro" id="IPR017981">
    <property type="entry name" value="GPCR_2-like_7TM"/>
</dbReference>
<dbReference type="PANTHER" id="PTHR11309">
    <property type="entry name" value="FRIZZLED"/>
    <property type="match status" value="1"/>
</dbReference>
<feature type="transmembrane region" description="Helical" evidence="10">
    <location>
        <begin position="362"/>
        <end position="381"/>
    </location>
</feature>
<keyword evidence="11" id="KW-0732">Signal</keyword>